<dbReference type="SMART" id="SM00241">
    <property type="entry name" value="ZP"/>
    <property type="match status" value="1"/>
</dbReference>
<evidence type="ECO:0000313" key="5">
    <source>
        <dbReference type="Proteomes" id="UP000046395"/>
    </source>
</evidence>
<dbReference type="GO" id="GO:0009653">
    <property type="term" value="P:anatomical structure morphogenesis"/>
    <property type="evidence" value="ECO:0007669"/>
    <property type="project" value="TreeGrafter"/>
</dbReference>
<keyword evidence="2" id="KW-1133">Transmembrane helix</keyword>
<keyword evidence="3" id="KW-0732">Signal</keyword>
<keyword evidence="5" id="KW-1185">Reference proteome</keyword>
<evidence type="ECO:0000259" key="4">
    <source>
        <dbReference type="PROSITE" id="PS51034"/>
    </source>
</evidence>
<organism evidence="5 6">
    <name type="scientific">Trichuris muris</name>
    <name type="common">Mouse whipworm</name>
    <dbReference type="NCBI Taxonomy" id="70415"/>
    <lineage>
        <taxon>Eukaryota</taxon>
        <taxon>Metazoa</taxon>
        <taxon>Ecdysozoa</taxon>
        <taxon>Nematoda</taxon>
        <taxon>Enoplea</taxon>
        <taxon>Dorylaimia</taxon>
        <taxon>Trichinellida</taxon>
        <taxon>Trichuridae</taxon>
        <taxon>Trichuris</taxon>
    </lineage>
</organism>
<evidence type="ECO:0000256" key="3">
    <source>
        <dbReference type="SAM" id="SignalP"/>
    </source>
</evidence>
<name>A0A5S6QV36_TRIMR</name>
<feature type="signal peptide" evidence="3">
    <location>
        <begin position="1"/>
        <end position="18"/>
    </location>
</feature>
<sequence length="391" mass="44071">MHNFKVLLFSSLCYVVAGKVVFPGENPNDPNRRQSSESGSVVQRFWVTGPSDQQNQILRTDIICKFTGINFTIHTAQPYTGRISIRDKFIPCQKYIHGENSFWYYVPASSETEMCAASIEDNEAKVTVVLYNDRSPAEIAKREIIYQICCPLAESIVEESVAALTTIVNQTRKKTQERRYARLRILRGKTPVDRIFIGETVILSIEADNDAEGIFIESCSVAPTNTPSPNVPVAIIKDGCSLMPEVVSNFRHAPDHLQASFTAFNINSTSALLFECIVNFCGDWCPQVLCQNETWPNFFRGKRIRRNRGKHNGTLNMLHTLFSEHDLIASEREDGTFTTQLVKTVEFAPVYQQFTFSTLWKDFSIVAFVLIFILAAVVCALTTILLRKAGK</sequence>
<dbReference type="InterPro" id="IPR042235">
    <property type="entry name" value="ZP-C_dom"/>
</dbReference>
<dbReference type="PANTHER" id="PTHR47327:SF1">
    <property type="entry name" value="RE15579P"/>
    <property type="match status" value="1"/>
</dbReference>
<evidence type="ECO:0000256" key="2">
    <source>
        <dbReference type="SAM" id="Phobius"/>
    </source>
</evidence>
<keyword evidence="2" id="KW-0812">Transmembrane</keyword>
<evidence type="ECO:0000313" key="6">
    <source>
        <dbReference type="WBParaSite" id="TMUE_3000010762.1"/>
    </source>
</evidence>
<evidence type="ECO:0000256" key="1">
    <source>
        <dbReference type="ARBA" id="ARBA00023157"/>
    </source>
</evidence>
<dbReference type="Proteomes" id="UP000046395">
    <property type="component" value="Unassembled WGS sequence"/>
</dbReference>
<dbReference type="Gene3D" id="2.60.40.4100">
    <property type="entry name" value="Zona pellucida, ZP-C domain"/>
    <property type="match status" value="1"/>
</dbReference>
<dbReference type="InterPro" id="IPR052774">
    <property type="entry name" value="Celegans_DevNeuronal_Protein"/>
</dbReference>
<protein>
    <submittedName>
        <fullName evidence="6">ZP domain-containing protein</fullName>
    </submittedName>
</protein>
<dbReference type="InterPro" id="IPR001507">
    <property type="entry name" value="ZP_dom"/>
</dbReference>
<dbReference type="Pfam" id="PF00100">
    <property type="entry name" value="Zona_pellucida"/>
    <property type="match status" value="1"/>
</dbReference>
<feature type="chain" id="PRO_5024337397" evidence="3">
    <location>
        <begin position="19"/>
        <end position="391"/>
    </location>
</feature>
<dbReference type="PROSITE" id="PS51034">
    <property type="entry name" value="ZP_2"/>
    <property type="match status" value="1"/>
</dbReference>
<dbReference type="PANTHER" id="PTHR47327">
    <property type="entry name" value="FI18240P1-RELATED"/>
    <property type="match status" value="1"/>
</dbReference>
<dbReference type="AlphaFoldDB" id="A0A5S6QV36"/>
<keyword evidence="2" id="KW-0472">Membrane</keyword>
<proteinExistence type="predicted"/>
<feature type="transmembrane region" description="Helical" evidence="2">
    <location>
        <begin position="363"/>
        <end position="386"/>
    </location>
</feature>
<feature type="domain" description="ZP" evidence="4">
    <location>
        <begin position="63"/>
        <end position="297"/>
    </location>
</feature>
<dbReference type="InterPro" id="IPR055355">
    <property type="entry name" value="ZP-C"/>
</dbReference>
<accession>A0A5S6QV36</accession>
<reference evidence="6" key="1">
    <citation type="submission" date="2019-12" db="UniProtKB">
        <authorList>
            <consortium name="WormBaseParasite"/>
        </authorList>
    </citation>
    <scope>IDENTIFICATION</scope>
</reference>
<keyword evidence="1" id="KW-1015">Disulfide bond</keyword>
<dbReference type="WBParaSite" id="TMUE_3000010762.1">
    <property type="protein sequence ID" value="TMUE_3000010762.1"/>
    <property type="gene ID" value="WBGene00302762"/>
</dbReference>